<dbReference type="EMBL" id="BAAASE010000010">
    <property type="protein sequence ID" value="GAA2417376.1"/>
    <property type="molecule type" value="Genomic_DNA"/>
</dbReference>
<protein>
    <submittedName>
        <fullName evidence="7">MFS transporter</fullName>
    </submittedName>
</protein>
<organism evidence="7 8">
    <name type="scientific">Streptomyces coeruleofuscus</name>
    <dbReference type="NCBI Taxonomy" id="66879"/>
    <lineage>
        <taxon>Bacteria</taxon>
        <taxon>Bacillati</taxon>
        <taxon>Actinomycetota</taxon>
        <taxon>Actinomycetes</taxon>
        <taxon>Kitasatosporales</taxon>
        <taxon>Streptomycetaceae</taxon>
        <taxon>Streptomyces</taxon>
    </lineage>
</organism>
<dbReference type="InterPro" id="IPR005829">
    <property type="entry name" value="Sugar_transporter_CS"/>
</dbReference>
<evidence type="ECO:0000256" key="2">
    <source>
        <dbReference type="ARBA" id="ARBA00022692"/>
    </source>
</evidence>
<feature type="transmembrane region" description="Helical" evidence="5">
    <location>
        <begin position="367"/>
        <end position="388"/>
    </location>
</feature>
<dbReference type="SUPFAM" id="SSF103473">
    <property type="entry name" value="MFS general substrate transporter"/>
    <property type="match status" value="1"/>
</dbReference>
<proteinExistence type="predicted"/>
<comment type="subcellular location">
    <subcellularLocation>
        <location evidence="1">Cell membrane</location>
        <topology evidence="1">Multi-pass membrane protein</topology>
    </subcellularLocation>
</comment>
<dbReference type="PROSITE" id="PS50850">
    <property type="entry name" value="MFS"/>
    <property type="match status" value="1"/>
</dbReference>
<gene>
    <name evidence="7" type="ORF">GCM10010255_65610</name>
</gene>
<dbReference type="PANTHER" id="PTHR23508">
    <property type="entry name" value="CARBOXYLIC ACID TRANSPORTER PROTEIN HOMOLOG"/>
    <property type="match status" value="1"/>
</dbReference>
<name>A0ABN3J073_9ACTN</name>
<dbReference type="PANTHER" id="PTHR23508:SF10">
    <property type="entry name" value="CARBOXYLIC ACID TRANSPORTER PROTEIN HOMOLOG"/>
    <property type="match status" value="1"/>
</dbReference>
<feature type="transmembrane region" description="Helical" evidence="5">
    <location>
        <begin position="47"/>
        <end position="67"/>
    </location>
</feature>
<comment type="caution">
    <text evidence="7">The sequence shown here is derived from an EMBL/GenBank/DDBJ whole genome shotgun (WGS) entry which is preliminary data.</text>
</comment>
<feature type="transmembrane region" description="Helical" evidence="5">
    <location>
        <begin position="211"/>
        <end position="231"/>
    </location>
</feature>
<keyword evidence="3 5" id="KW-1133">Transmembrane helix</keyword>
<evidence type="ECO:0000256" key="4">
    <source>
        <dbReference type="ARBA" id="ARBA00023136"/>
    </source>
</evidence>
<dbReference type="PROSITE" id="PS00217">
    <property type="entry name" value="SUGAR_TRANSPORT_2"/>
    <property type="match status" value="1"/>
</dbReference>
<evidence type="ECO:0000256" key="1">
    <source>
        <dbReference type="ARBA" id="ARBA00004651"/>
    </source>
</evidence>
<feature type="transmembrane region" description="Helical" evidence="5">
    <location>
        <begin position="135"/>
        <end position="156"/>
    </location>
</feature>
<evidence type="ECO:0000256" key="5">
    <source>
        <dbReference type="SAM" id="Phobius"/>
    </source>
</evidence>
<dbReference type="Pfam" id="PF07690">
    <property type="entry name" value="MFS_1"/>
    <property type="match status" value="1"/>
</dbReference>
<keyword evidence="4 5" id="KW-0472">Membrane</keyword>
<dbReference type="Gene3D" id="1.20.1250.20">
    <property type="entry name" value="MFS general substrate transporter like domains"/>
    <property type="match status" value="2"/>
</dbReference>
<dbReference type="InterPro" id="IPR036259">
    <property type="entry name" value="MFS_trans_sf"/>
</dbReference>
<feature type="transmembrane region" description="Helical" evidence="5">
    <location>
        <begin position="342"/>
        <end position="361"/>
    </location>
</feature>
<dbReference type="PROSITE" id="PS00216">
    <property type="entry name" value="SUGAR_TRANSPORT_1"/>
    <property type="match status" value="1"/>
</dbReference>
<keyword evidence="8" id="KW-1185">Reference proteome</keyword>
<feature type="transmembrane region" description="Helical" evidence="5">
    <location>
        <begin position="162"/>
        <end position="182"/>
    </location>
</feature>
<dbReference type="Proteomes" id="UP001499986">
    <property type="component" value="Unassembled WGS sequence"/>
</dbReference>
<accession>A0ABN3J073</accession>
<evidence type="ECO:0000313" key="7">
    <source>
        <dbReference type="EMBL" id="GAA2417376.1"/>
    </source>
</evidence>
<feature type="transmembrane region" description="Helical" evidence="5">
    <location>
        <begin position="307"/>
        <end position="330"/>
    </location>
</feature>
<evidence type="ECO:0000256" key="3">
    <source>
        <dbReference type="ARBA" id="ARBA00022989"/>
    </source>
</evidence>
<feature type="transmembrane region" description="Helical" evidence="5">
    <location>
        <begin position="76"/>
        <end position="95"/>
    </location>
</feature>
<reference evidence="7 8" key="1">
    <citation type="journal article" date="2019" name="Int. J. Syst. Evol. Microbiol.">
        <title>The Global Catalogue of Microorganisms (GCM) 10K type strain sequencing project: providing services to taxonomists for standard genome sequencing and annotation.</title>
        <authorList>
            <consortium name="The Broad Institute Genomics Platform"/>
            <consortium name="The Broad Institute Genome Sequencing Center for Infectious Disease"/>
            <person name="Wu L."/>
            <person name="Ma J."/>
        </authorList>
    </citation>
    <scope>NUCLEOTIDE SEQUENCE [LARGE SCALE GENOMIC DNA]</scope>
    <source>
        <strain evidence="7 8">JCM 4358</strain>
    </source>
</reference>
<dbReference type="InterPro" id="IPR020846">
    <property type="entry name" value="MFS_dom"/>
</dbReference>
<sequence length="408" mass="42300">MSPMTTRWTVLGGSFLAYMFDALELAILALALPSIREDLGLSLAQGGLLATATLVGIGISSVTLGWIADAYGRKRALLLSLAIFGVFTAALAAAPDLWTFLLLRFLSGLGLGGVWSAVSTYVVESWPSGSRGRAVCFALSSSPVGGLTAAALAAALLPDWRLLFLVSGLGTVLPLVVVGVFFRESEEWLAGRRGAGRREERIRLGQVFSRGLIRPIAVGTLLATCALIGWWGASTWLPTFLGEERGLSVSAVSTFMIVLNLGNFVGCHVFGFLADRHGYRRVLVVSLVGSGVLLAVSATQFSTAPLFLAGAVFGIFTSFFGLFGGFLAGLFPTEVRATGAGFCFNVGRGVSACAPFLLGSLASAGGLGTGLLVCAGFFVLAAATLAGLPRTSSDSGVRTRLGSSPTRA</sequence>
<dbReference type="RefSeq" id="WP_086844712.1">
    <property type="nucleotide sequence ID" value="NZ_BAAASE010000010.1"/>
</dbReference>
<feature type="domain" description="Major facilitator superfamily (MFS) profile" evidence="6">
    <location>
        <begin position="10"/>
        <end position="393"/>
    </location>
</feature>
<feature type="transmembrane region" description="Helical" evidence="5">
    <location>
        <begin position="282"/>
        <end position="301"/>
    </location>
</feature>
<evidence type="ECO:0000313" key="8">
    <source>
        <dbReference type="Proteomes" id="UP001499986"/>
    </source>
</evidence>
<feature type="transmembrane region" description="Helical" evidence="5">
    <location>
        <begin position="251"/>
        <end position="273"/>
    </location>
</feature>
<feature type="transmembrane region" description="Helical" evidence="5">
    <location>
        <begin position="101"/>
        <end position="123"/>
    </location>
</feature>
<keyword evidence="2 5" id="KW-0812">Transmembrane</keyword>
<evidence type="ECO:0000259" key="6">
    <source>
        <dbReference type="PROSITE" id="PS50850"/>
    </source>
</evidence>
<dbReference type="InterPro" id="IPR011701">
    <property type="entry name" value="MFS"/>
</dbReference>